<keyword evidence="2" id="KW-0223">Dioxygenase</keyword>
<feature type="binding site" evidence="5">
    <location>
        <position position="380"/>
    </location>
    <ligand>
        <name>Fe cation</name>
        <dbReference type="ChEBI" id="CHEBI:24875"/>
        <note>catalytic</note>
    </ligand>
</feature>
<dbReference type="GO" id="GO:0005737">
    <property type="term" value="C:cytoplasm"/>
    <property type="evidence" value="ECO:0007669"/>
    <property type="project" value="TreeGrafter"/>
</dbReference>
<dbReference type="GO" id="GO:0051213">
    <property type="term" value="F:dioxygenase activity"/>
    <property type="evidence" value="ECO:0007669"/>
    <property type="project" value="UniProtKB-KW"/>
</dbReference>
<keyword evidence="4 5" id="KW-0408">Iron</keyword>
<dbReference type="Pfam" id="PF13532">
    <property type="entry name" value="2OG-FeII_Oxy_2"/>
    <property type="match status" value="1"/>
</dbReference>
<keyword evidence="9" id="KW-1185">Reference proteome</keyword>
<dbReference type="PANTHER" id="PTHR16557">
    <property type="entry name" value="ALKYLATED DNA REPAIR PROTEIN ALKB-RELATED"/>
    <property type="match status" value="1"/>
</dbReference>
<evidence type="ECO:0000256" key="6">
    <source>
        <dbReference type="SAM" id="MobiDB-lite"/>
    </source>
</evidence>
<accession>A0A1Y2ERX0</accession>
<dbReference type="STRING" id="106004.A0A1Y2ERX0"/>
<dbReference type="InterPro" id="IPR037151">
    <property type="entry name" value="AlkB-like_sf"/>
</dbReference>
<dbReference type="GO" id="GO:0005634">
    <property type="term" value="C:nucleus"/>
    <property type="evidence" value="ECO:0007669"/>
    <property type="project" value="TreeGrafter"/>
</dbReference>
<dbReference type="InterPro" id="IPR004574">
    <property type="entry name" value="Alkb"/>
</dbReference>
<feature type="region of interest" description="Disordered" evidence="6">
    <location>
        <begin position="1"/>
        <end position="32"/>
    </location>
</feature>
<feature type="region of interest" description="Disordered" evidence="6">
    <location>
        <begin position="276"/>
        <end position="297"/>
    </location>
</feature>
<evidence type="ECO:0000256" key="4">
    <source>
        <dbReference type="ARBA" id="ARBA00023004"/>
    </source>
</evidence>
<dbReference type="EMBL" id="MCGR01000042">
    <property type="protein sequence ID" value="ORY74308.1"/>
    <property type="molecule type" value="Genomic_DNA"/>
</dbReference>
<evidence type="ECO:0000313" key="9">
    <source>
        <dbReference type="Proteomes" id="UP000193467"/>
    </source>
</evidence>
<comment type="cofactor">
    <cofactor evidence="5">
        <name>Fe(2+)</name>
        <dbReference type="ChEBI" id="CHEBI:29033"/>
    </cofactor>
    <text evidence="5">Binds 1 Fe(2+) ion per subunit.</text>
</comment>
<dbReference type="InterPro" id="IPR027450">
    <property type="entry name" value="AlkB-like"/>
</dbReference>
<keyword evidence="3" id="KW-0560">Oxidoreductase</keyword>
<sequence length="428" mass="48540">MSSTPSSSRSRKKKPPTYDTSNDSPFRTAERYWKSRATNPDLRRALSVEAIEWEESDQSGRRKGVWRGDEGNELECWMVRVGELQEMGQKRWKGKAKAVEGDIEEQDYAVIIPAIPGLVLLPSLLPPSLQRCLAIESLRHSVLPNLTSLSAHYSLPAGGLWHAWETGLGDEVVPLLEVQPKGAPRRTRIDFEPVTKENWMTQDKERERERVEAEGKKEVTVKELLSRLRWTTIGWSYNWTSKTYDFDRPKTPLPPLTYRCCRDVIRAIPWNSVFGPDSVSTQSEEATTSEATESEDWKRWSNEYEPEAGVFNFYQLKDSLTAHIDQSEVDAVRPLVSFSIGHSAIFLVGGPTRDTPPLAIRLDSGDGLIMSGHKGRRVFHGLPRVIADSLPLYLAPEHQEQGEEDWRLFGEYLQAGARININVREVGI</sequence>
<dbReference type="Gene3D" id="2.60.120.590">
    <property type="entry name" value="Alpha-ketoglutarate-dependent dioxygenase AlkB-like"/>
    <property type="match status" value="1"/>
</dbReference>
<dbReference type="InParanoid" id="A0A1Y2ERX0"/>
<dbReference type="PANTHER" id="PTHR16557:SF2">
    <property type="entry name" value="NUCLEIC ACID DIOXYGENASE ALKBH1"/>
    <property type="match status" value="1"/>
</dbReference>
<proteinExistence type="predicted"/>
<evidence type="ECO:0000256" key="3">
    <source>
        <dbReference type="ARBA" id="ARBA00023002"/>
    </source>
</evidence>
<feature type="domain" description="Alpha-ketoglutarate-dependent dioxygenase AlkB-like" evidence="7">
    <location>
        <begin position="205"/>
        <end position="424"/>
    </location>
</feature>
<evidence type="ECO:0000313" key="8">
    <source>
        <dbReference type="EMBL" id="ORY74308.1"/>
    </source>
</evidence>
<feature type="binding site" evidence="5">
    <location>
        <position position="323"/>
    </location>
    <ligand>
        <name>Fe cation</name>
        <dbReference type="ChEBI" id="CHEBI:24875"/>
        <note>catalytic</note>
    </ligand>
</feature>
<dbReference type="AlphaFoldDB" id="A0A1Y2ERX0"/>
<dbReference type="OrthoDB" id="6614653at2759"/>
<feature type="binding site" evidence="5">
    <location>
        <position position="325"/>
    </location>
    <ligand>
        <name>Fe cation</name>
        <dbReference type="ChEBI" id="CHEBI:24875"/>
        <note>catalytic</note>
    </ligand>
</feature>
<comment type="caution">
    <text evidence="8">The sequence shown here is derived from an EMBL/GenBank/DDBJ whole genome shotgun (WGS) entry which is preliminary data.</text>
</comment>
<evidence type="ECO:0000256" key="1">
    <source>
        <dbReference type="ARBA" id="ARBA00022723"/>
    </source>
</evidence>
<feature type="compositionally biased region" description="Low complexity" evidence="6">
    <location>
        <begin position="280"/>
        <end position="291"/>
    </location>
</feature>
<keyword evidence="1 5" id="KW-0479">Metal-binding</keyword>
<evidence type="ECO:0000259" key="7">
    <source>
        <dbReference type="Pfam" id="PF13532"/>
    </source>
</evidence>
<reference evidence="8 9" key="1">
    <citation type="submission" date="2016-07" db="EMBL/GenBank/DDBJ databases">
        <title>Pervasive Adenine N6-methylation of Active Genes in Fungi.</title>
        <authorList>
            <consortium name="DOE Joint Genome Institute"/>
            <person name="Mondo S.J."/>
            <person name="Dannebaum R.O."/>
            <person name="Kuo R.C."/>
            <person name="Labutti K."/>
            <person name="Haridas S."/>
            <person name="Kuo A."/>
            <person name="Salamov A."/>
            <person name="Ahrendt S.R."/>
            <person name="Lipzen A."/>
            <person name="Sullivan W."/>
            <person name="Andreopoulos W.B."/>
            <person name="Clum A."/>
            <person name="Lindquist E."/>
            <person name="Daum C."/>
            <person name="Ramamoorthy G.K."/>
            <person name="Gryganskyi A."/>
            <person name="Culley D."/>
            <person name="Magnuson J.K."/>
            <person name="James T.Y."/>
            <person name="O'Malley M.A."/>
            <person name="Stajich J.E."/>
            <person name="Spatafora J.W."/>
            <person name="Visel A."/>
            <person name="Grigoriev I.V."/>
        </authorList>
    </citation>
    <scope>NUCLEOTIDE SEQUENCE [LARGE SCALE GENOMIC DNA]</scope>
    <source>
        <strain evidence="8 9">62-1032</strain>
    </source>
</reference>
<evidence type="ECO:0000256" key="5">
    <source>
        <dbReference type="PIRSR" id="PIRSR604574-2"/>
    </source>
</evidence>
<dbReference type="SUPFAM" id="SSF51197">
    <property type="entry name" value="Clavaminate synthase-like"/>
    <property type="match status" value="1"/>
</dbReference>
<gene>
    <name evidence="8" type="ORF">BCR35DRAFT_268467</name>
</gene>
<name>A0A1Y2ERX0_9BASI</name>
<organism evidence="8 9">
    <name type="scientific">Leucosporidium creatinivorum</name>
    <dbReference type="NCBI Taxonomy" id="106004"/>
    <lineage>
        <taxon>Eukaryota</taxon>
        <taxon>Fungi</taxon>
        <taxon>Dikarya</taxon>
        <taxon>Basidiomycota</taxon>
        <taxon>Pucciniomycotina</taxon>
        <taxon>Microbotryomycetes</taxon>
        <taxon>Leucosporidiales</taxon>
        <taxon>Leucosporidium</taxon>
    </lineage>
</organism>
<dbReference type="GO" id="GO:0046872">
    <property type="term" value="F:metal ion binding"/>
    <property type="evidence" value="ECO:0007669"/>
    <property type="project" value="UniProtKB-KW"/>
</dbReference>
<protein>
    <recommendedName>
        <fullName evidence="7">Alpha-ketoglutarate-dependent dioxygenase AlkB-like domain-containing protein</fullName>
    </recommendedName>
</protein>
<evidence type="ECO:0000256" key="2">
    <source>
        <dbReference type="ARBA" id="ARBA00022964"/>
    </source>
</evidence>
<dbReference type="Proteomes" id="UP000193467">
    <property type="component" value="Unassembled WGS sequence"/>
</dbReference>
<dbReference type="FunCoup" id="A0A1Y2ERX0">
    <property type="interactions" value="438"/>
</dbReference>